<feature type="region of interest" description="Disordered" evidence="1">
    <location>
        <begin position="275"/>
        <end position="298"/>
    </location>
</feature>
<evidence type="ECO:0000256" key="1">
    <source>
        <dbReference type="SAM" id="MobiDB-lite"/>
    </source>
</evidence>
<name>A0A8H6SHU9_9AGAR</name>
<feature type="compositionally biased region" description="Polar residues" evidence="1">
    <location>
        <begin position="1"/>
        <end position="10"/>
    </location>
</feature>
<dbReference type="RefSeq" id="XP_037218616.1">
    <property type="nucleotide sequence ID" value="XM_037365374.1"/>
</dbReference>
<gene>
    <name evidence="2" type="ORF">MIND_00871500</name>
</gene>
<organism evidence="2 3">
    <name type="scientific">Mycena indigotica</name>
    <dbReference type="NCBI Taxonomy" id="2126181"/>
    <lineage>
        <taxon>Eukaryota</taxon>
        <taxon>Fungi</taxon>
        <taxon>Dikarya</taxon>
        <taxon>Basidiomycota</taxon>
        <taxon>Agaricomycotina</taxon>
        <taxon>Agaricomycetes</taxon>
        <taxon>Agaricomycetidae</taxon>
        <taxon>Agaricales</taxon>
        <taxon>Marasmiineae</taxon>
        <taxon>Mycenaceae</taxon>
        <taxon>Mycena</taxon>
    </lineage>
</organism>
<proteinExistence type="predicted"/>
<accession>A0A8H6SHU9</accession>
<dbReference type="GeneID" id="59347890"/>
<evidence type="ECO:0000313" key="3">
    <source>
        <dbReference type="Proteomes" id="UP000636479"/>
    </source>
</evidence>
<sequence length="298" mass="33591">MHTTTQSPHTPTRKRTRSNSTAGPSRKKQCSNERQACPSLQESPIKASAPVCNLEKILRRLAQGVDVATVQNLKKVVAADVGDDMPVLVQSIIEHAQELVAERCCNYKGKNKLLEGELYVEWLIEIEYILDAVENMLAAKLHITLGRVLFTLLFHLIEEYISAVDSYQDGWSHDRFPWVMTLVEEANAANRAIDHRSSEAVETAESVLDRLDKIFVRVIRQFKAESMDYRRLAGLVGMKEDAIARSCCLLSEQTGFGDADEMGFELLSESREAMTKWRDQGKSKAKRRSSGETEEDDD</sequence>
<reference evidence="2" key="1">
    <citation type="submission" date="2020-05" db="EMBL/GenBank/DDBJ databases">
        <title>Mycena genomes resolve the evolution of fungal bioluminescence.</title>
        <authorList>
            <person name="Tsai I.J."/>
        </authorList>
    </citation>
    <scope>NUCLEOTIDE SEQUENCE</scope>
    <source>
        <strain evidence="2">171206Taipei</strain>
    </source>
</reference>
<keyword evidence="3" id="KW-1185">Reference proteome</keyword>
<feature type="region of interest" description="Disordered" evidence="1">
    <location>
        <begin position="1"/>
        <end position="35"/>
    </location>
</feature>
<dbReference type="OrthoDB" id="2945238at2759"/>
<protein>
    <submittedName>
        <fullName evidence="2">Uncharacterized protein</fullName>
    </submittedName>
</protein>
<comment type="caution">
    <text evidence="2">The sequence shown here is derived from an EMBL/GenBank/DDBJ whole genome shotgun (WGS) entry which is preliminary data.</text>
</comment>
<dbReference type="EMBL" id="JACAZF010000007">
    <property type="protein sequence ID" value="KAF7299228.1"/>
    <property type="molecule type" value="Genomic_DNA"/>
</dbReference>
<dbReference type="Proteomes" id="UP000636479">
    <property type="component" value="Unassembled WGS sequence"/>
</dbReference>
<evidence type="ECO:0000313" key="2">
    <source>
        <dbReference type="EMBL" id="KAF7299228.1"/>
    </source>
</evidence>
<dbReference type="AlphaFoldDB" id="A0A8H6SHU9"/>